<proteinExistence type="predicted"/>
<sequence>MPSNRPISHVSGFWHMNRHNRVGPSLNCRSLRFLSLGLSNRGPMETSVFFIEIILNCRIIYIPVCKIYNWVILFINCGIVPGNLNSKLMFDPMKCLFTILGFFWLTLGAAQTAAMGTIELEITGMENDEGQMLVGLYNSEEGWLLKPFRGAFGKIANGVTTVIFRDIPEGVYAISVFHDKDNDGKLNRLFGLPTERFGASNNAPSRFGPPRWRDAKFQLLGGTLKHSIQIH</sequence>
<organism evidence="2 3">
    <name type="scientific">Maribacter algicola</name>
    <dbReference type="NCBI Taxonomy" id="2498892"/>
    <lineage>
        <taxon>Bacteria</taxon>
        <taxon>Pseudomonadati</taxon>
        <taxon>Bacteroidota</taxon>
        <taxon>Flavobacteriia</taxon>
        <taxon>Flavobacteriales</taxon>
        <taxon>Flavobacteriaceae</taxon>
        <taxon>Maribacter</taxon>
    </lineage>
</organism>
<dbReference type="EMBL" id="QUSX01000002">
    <property type="protein sequence ID" value="RRQ48140.1"/>
    <property type="molecule type" value="Genomic_DNA"/>
</dbReference>
<comment type="caution">
    <text evidence="2">The sequence shown here is derived from an EMBL/GenBank/DDBJ whole genome shotgun (WGS) entry which is preliminary data.</text>
</comment>
<dbReference type="OrthoDB" id="9788332at2"/>
<protein>
    <submittedName>
        <fullName evidence="2">DUF2141 domain-containing protein</fullName>
    </submittedName>
</protein>
<keyword evidence="1" id="KW-1133">Transmembrane helix</keyword>
<feature type="transmembrane region" description="Helical" evidence="1">
    <location>
        <begin position="96"/>
        <end position="118"/>
    </location>
</feature>
<feature type="transmembrane region" description="Helical" evidence="1">
    <location>
        <begin position="67"/>
        <end position="84"/>
    </location>
</feature>
<dbReference type="Proteomes" id="UP000286990">
    <property type="component" value="Unassembled WGS sequence"/>
</dbReference>
<reference evidence="3" key="1">
    <citation type="submission" date="2018-12" db="EMBL/GenBank/DDBJ databases">
        <title>Maribacter lutimaris sp. nov., isolated from marine sediment.</title>
        <authorList>
            <person name="Kim K.K."/>
        </authorList>
    </citation>
    <scope>NUCLEOTIDE SEQUENCE [LARGE SCALE GENOMIC DNA]</scope>
    <source>
        <strain evidence="3">PoM-212</strain>
    </source>
</reference>
<keyword evidence="1" id="KW-0472">Membrane</keyword>
<gene>
    <name evidence="2" type="ORF">DZC72_10465</name>
</gene>
<dbReference type="InterPro" id="IPR018673">
    <property type="entry name" value="DUF2141"/>
</dbReference>
<name>A0A426RGB4_9FLAO</name>
<dbReference type="AlphaFoldDB" id="A0A426RGB4"/>
<accession>A0A426RGB4</accession>
<keyword evidence="1" id="KW-0812">Transmembrane</keyword>
<keyword evidence="3" id="KW-1185">Reference proteome</keyword>
<evidence type="ECO:0000313" key="2">
    <source>
        <dbReference type="EMBL" id="RRQ48140.1"/>
    </source>
</evidence>
<evidence type="ECO:0000256" key="1">
    <source>
        <dbReference type="SAM" id="Phobius"/>
    </source>
</evidence>
<dbReference type="Pfam" id="PF09912">
    <property type="entry name" value="DUF2141"/>
    <property type="match status" value="1"/>
</dbReference>
<evidence type="ECO:0000313" key="3">
    <source>
        <dbReference type="Proteomes" id="UP000286990"/>
    </source>
</evidence>